<organism evidence="5 6">
    <name type="scientific">Yoonia rhodophyticola</name>
    <dbReference type="NCBI Taxonomy" id="3137370"/>
    <lineage>
        <taxon>Bacteria</taxon>
        <taxon>Pseudomonadati</taxon>
        <taxon>Pseudomonadota</taxon>
        <taxon>Alphaproteobacteria</taxon>
        <taxon>Rhodobacterales</taxon>
        <taxon>Paracoccaceae</taxon>
        <taxon>Yoonia</taxon>
    </lineage>
</organism>
<dbReference type="RefSeq" id="WP_373635574.1">
    <property type="nucleotide sequence ID" value="NZ_CP151767.2"/>
</dbReference>
<dbReference type="AlphaFoldDB" id="A0AAN0MGJ6"/>
<evidence type="ECO:0000313" key="5">
    <source>
        <dbReference type="EMBL" id="WZU69503.2"/>
    </source>
</evidence>
<dbReference type="Pfam" id="PF00326">
    <property type="entry name" value="Peptidase_S9"/>
    <property type="match status" value="1"/>
</dbReference>
<accession>A0AAN0MGJ6</accession>
<dbReference type="GO" id="GO:0008236">
    <property type="term" value="F:serine-type peptidase activity"/>
    <property type="evidence" value="ECO:0007669"/>
    <property type="project" value="InterPro"/>
</dbReference>
<dbReference type="InterPro" id="IPR029058">
    <property type="entry name" value="AB_hydrolase_fold"/>
</dbReference>
<dbReference type="PANTHER" id="PTHR43037:SF5">
    <property type="entry name" value="FERULOYL ESTERASE"/>
    <property type="match status" value="1"/>
</dbReference>
<dbReference type="GO" id="GO:0006508">
    <property type="term" value="P:proteolysis"/>
    <property type="evidence" value="ECO:0007669"/>
    <property type="project" value="InterPro"/>
</dbReference>
<keyword evidence="1 3" id="KW-0732">Signal</keyword>
<feature type="signal peptide" evidence="3">
    <location>
        <begin position="1"/>
        <end position="19"/>
    </location>
</feature>
<dbReference type="InterPro" id="IPR001375">
    <property type="entry name" value="Peptidase_S9_cat"/>
</dbReference>
<evidence type="ECO:0000256" key="3">
    <source>
        <dbReference type="SAM" id="SignalP"/>
    </source>
</evidence>
<evidence type="ECO:0000256" key="2">
    <source>
        <dbReference type="ARBA" id="ARBA00022801"/>
    </source>
</evidence>
<dbReference type="KEGG" id="yrh:AABB31_12055"/>
<feature type="domain" description="Peptidase S9 prolyl oligopeptidase catalytic" evidence="4">
    <location>
        <begin position="72"/>
        <end position="160"/>
    </location>
</feature>
<keyword evidence="6" id="KW-1185">Reference proteome</keyword>
<protein>
    <submittedName>
        <fullName evidence="5">PHB depolymerase family esterase</fullName>
    </submittedName>
</protein>
<feature type="chain" id="PRO_5045628519" evidence="3">
    <location>
        <begin position="20"/>
        <end position="274"/>
    </location>
</feature>
<keyword evidence="2" id="KW-0378">Hydrolase</keyword>
<dbReference type="InterPro" id="IPR050955">
    <property type="entry name" value="Plant_Biomass_Hydrol_Est"/>
</dbReference>
<proteinExistence type="predicted"/>
<dbReference type="EMBL" id="CP151767">
    <property type="protein sequence ID" value="WZU69503.2"/>
    <property type="molecule type" value="Genomic_DNA"/>
</dbReference>
<dbReference type="Proteomes" id="UP001470809">
    <property type="component" value="Chromosome"/>
</dbReference>
<dbReference type="PANTHER" id="PTHR43037">
    <property type="entry name" value="UNNAMED PRODUCT-RELATED"/>
    <property type="match status" value="1"/>
</dbReference>
<evidence type="ECO:0000256" key="1">
    <source>
        <dbReference type="ARBA" id="ARBA00022729"/>
    </source>
</evidence>
<dbReference type="Gene3D" id="3.40.50.1820">
    <property type="entry name" value="alpha/beta hydrolase"/>
    <property type="match status" value="1"/>
</dbReference>
<dbReference type="SUPFAM" id="SSF53474">
    <property type="entry name" value="alpha/beta-Hydrolases"/>
    <property type="match status" value="1"/>
</dbReference>
<name>A0AAN0MGJ6_9RHOB</name>
<gene>
    <name evidence="5" type="ORF">AABB31_12055</name>
</gene>
<reference evidence="5" key="1">
    <citation type="submission" date="2024-08" db="EMBL/GenBank/DDBJ databases">
        <title>Phylogenomic analyses of a clade within the roseobacter group suggest taxonomic reassignments of species of the genera Aestuariivita, Citreicella, Loktanella, Nautella, Pelagibaca, Ruegeria, Thalassobius, Thiobacimonas and Tropicibacter, and the proposal o.</title>
        <authorList>
            <person name="Jeon C.O."/>
        </authorList>
    </citation>
    <scope>NUCLEOTIDE SEQUENCE</scope>
    <source>
        <strain evidence="5">SS1-5</strain>
    </source>
</reference>
<sequence>MLRLALGFTLGFIGTAVHAGCADASDACEIPEGTYHIALPDNAEASPPALIWLHGAGGSGAGALRNTGMTNQLLSRGYAFIGADGLDRPGRFGTGWYFHPDRPQNRDEVAFLNAVADDAAERFGLDRARMILAGFSVGGSMTSYLACADPDAFAAYAPVGGSFWKPEPTDCAGPVRLLHTHGWRDQTVPLEGRPLGGGRIYQGDVWQAMQVWRAENDCAQLRPDSFVMTDNYWRRIWEDCAPGTALEFALHPGAHGIPRGWAAMTLDWFEALPR</sequence>
<evidence type="ECO:0000313" key="6">
    <source>
        <dbReference type="Proteomes" id="UP001470809"/>
    </source>
</evidence>
<evidence type="ECO:0000259" key="4">
    <source>
        <dbReference type="Pfam" id="PF00326"/>
    </source>
</evidence>